<keyword evidence="5" id="KW-1185">Reference proteome</keyword>
<organism evidence="4 5">
    <name type="scientific">Mucilaginibacter yixingensis</name>
    <dbReference type="NCBI Taxonomy" id="1295612"/>
    <lineage>
        <taxon>Bacteria</taxon>
        <taxon>Pseudomonadati</taxon>
        <taxon>Bacteroidota</taxon>
        <taxon>Sphingobacteriia</taxon>
        <taxon>Sphingobacteriales</taxon>
        <taxon>Sphingobacteriaceae</taxon>
        <taxon>Mucilaginibacter</taxon>
    </lineage>
</organism>
<protein>
    <submittedName>
        <fullName evidence="4">NAD(P)-dependent dehydrogenase (Short-subunit alcohol dehydrogenase family)</fullName>
    </submittedName>
</protein>
<dbReference type="InterPro" id="IPR020904">
    <property type="entry name" value="Sc_DH/Rdtase_CS"/>
</dbReference>
<dbReference type="PRINTS" id="PR00080">
    <property type="entry name" value="SDRFAMILY"/>
</dbReference>
<gene>
    <name evidence="4" type="ORF">C8P68_10417</name>
</gene>
<dbReference type="AlphaFoldDB" id="A0A2T5J8X9"/>
<evidence type="ECO:0000256" key="2">
    <source>
        <dbReference type="ARBA" id="ARBA00023002"/>
    </source>
</evidence>
<feature type="region of interest" description="Disordered" evidence="3">
    <location>
        <begin position="1"/>
        <end position="22"/>
    </location>
</feature>
<evidence type="ECO:0000256" key="3">
    <source>
        <dbReference type="SAM" id="MobiDB-lite"/>
    </source>
</evidence>
<reference evidence="4 5" key="1">
    <citation type="submission" date="2018-04" db="EMBL/GenBank/DDBJ databases">
        <title>Genomic Encyclopedia of Archaeal and Bacterial Type Strains, Phase II (KMG-II): from individual species to whole genera.</title>
        <authorList>
            <person name="Goeker M."/>
        </authorList>
    </citation>
    <scope>NUCLEOTIDE SEQUENCE [LARGE SCALE GENOMIC DNA]</scope>
    <source>
        <strain evidence="4 5">DSM 26809</strain>
    </source>
</reference>
<dbReference type="NCBIfam" id="NF005559">
    <property type="entry name" value="PRK07231.1"/>
    <property type="match status" value="1"/>
</dbReference>
<comment type="caution">
    <text evidence="4">The sequence shown here is derived from an EMBL/GenBank/DDBJ whole genome shotgun (WGS) entry which is preliminary data.</text>
</comment>
<proteinExistence type="inferred from homology"/>
<evidence type="ECO:0000256" key="1">
    <source>
        <dbReference type="ARBA" id="ARBA00006484"/>
    </source>
</evidence>
<dbReference type="PROSITE" id="PS00061">
    <property type="entry name" value="ADH_SHORT"/>
    <property type="match status" value="1"/>
</dbReference>
<dbReference type="GO" id="GO:0016614">
    <property type="term" value="F:oxidoreductase activity, acting on CH-OH group of donors"/>
    <property type="evidence" value="ECO:0007669"/>
    <property type="project" value="UniProtKB-ARBA"/>
</dbReference>
<accession>A0A2T5J8X9</accession>
<dbReference type="NCBIfam" id="NF005214">
    <property type="entry name" value="PRK06701.1"/>
    <property type="match status" value="1"/>
</dbReference>
<dbReference type="SUPFAM" id="SSF51735">
    <property type="entry name" value="NAD(P)-binding Rossmann-fold domains"/>
    <property type="match status" value="1"/>
</dbReference>
<dbReference type="InterPro" id="IPR002347">
    <property type="entry name" value="SDR_fam"/>
</dbReference>
<dbReference type="Proteomes" id="UP000244168">
    <property type="component" value="Unassembled WGS sequence"/>
</dbReference>
<name>A0A2T5J8X9_9SPHI</name>
<dbReference type="FunFam" id="3.40.50.720:FF:000084">
    <property type="entry name" value="Short-chain dehydrogenase reductase"/>
    <property type="match status" value="1"/>
</dbReference>
<keyword evidence="2" id="KW-0560">Oxidoreductase</keyword>
<evidence type="ECO:0000313" key="4">
    <source>
        <dbReference type="EMBL" id="PTQ96533.1"/>
    </source>
</evidence>
<sequence length="284" mass="30523">MATATQTPKKQNKQPGIEATMNPAPEYIKDSYKAAGKLQDKVALITGGDSGIGRAVAVHFAEEGADIAIVYLDEDIDAKETQRLVEVAGKKCLLIKGDVKKADFCKKAVAKAVQEYGRLNILVNNAGMQFPQKDVKAIDEEQLDTTFRTNIFAYFYFAEAALEHLEVGDCIINTTSVTAYRSSPSLIDYSSTKGAITTFTRSLATNLTEKGIRVNAVAPGPVWTPLIVSSFGEEKIKSFGSETAMKRAGQPSELGPAYVFLASDDASFITGQVIHVNGGEVVNG</sequence>
<dbReference type="RefSeq" id="WP_107828499.1">
    <property type="nucleotide sequence ID" value="NZ_CP160205.1"/>
</dbReference>
<dbReference type="OrthoDB" id="9803333at2"/>
<dbReference type="EMBL" id="QAOQ01000004">
    <property type="protein sequence ID" value="PTQ96533.1"/>
    <property type="molecule type" value="Genomic_DNA"/>
</dbReference>
<evidence type="ECO:0000313" key="5">
    <source>
        <dbReference type="Proteomes" id="UP000244168"/>
    </source>
</evidence>
<dbReference type="InterPro" id="IPR036291">
    <property type="entry name" value="NAD(P)-bd_dom_sf"/>
</dbReference>
<dbReference type="CDD" id="cd05355">
    <property type="entry name" value="SDR_c1"/>
    <property type="match status" value="1"/>
</dbReference>
<dbReference type="Gene3D" id="3.40.50.720">
    <property type="entry name" value="NAD(P)-binding Rossmann-like Domain"/>
    <property type="match status" value="1"/>
</dbReference>
<dbReference type="PANTHER" id="PTHR48107:SF16">
    <property type="entry name" value="NADPH-DEPENDENT ALDEHYDE REDUCTASE 1, CHLOROPLASTIC"/>
    <property type="match status" value="1"/>
</dbReference>
<dbReference type="PANTHER" id="PTHR48107">
    <property type="entry name" value="NADPH-DEPENDENT ALDEHYDE REDUCTASE-LIKE PROTEIN, CHLOROPLASTIC-RELATED"/>
    <property type="match status" value="1"/>
</dbReference>
<comment type="similarity">
    <text evidence="1">Belongs to the short-chain dehydrogenases/reductases (SDR) family.</text>
</comment>
<dbReference type="Pfam" id="PF13561">
    <property type="entry name" value="adh_short_C2"/>
    <property type="match status" value="1"/>
</dbReference>
<dbReference type="PRINTS" id="PR00081">
    <property type="entry name" value="GDHRDH"/>
</dbReference>